<sequence>MTPEFSVFVVPLQATKNATLHEEQRMFAPAHQPHFTLALDGADFQVLVFKTPGLLAGEMLS</sequence>
<protein>
    <submittedName>
        <fullName evidence="1">Uncharacterized protein</fullName>
    </submittedName>
</protein>
<dbReference type="RefSeq" id="WP_203304058.1">
    <property type="nucleotide sequence ID" value="NZ_JAAEBW010000044.1"/>
</dbReference>
<organism evidence="1 2">
    <name type="scientific">Pseudomonas weihenstephanensis</name>
    <dbReference type="NCBI Taxonomy" id="1608994"/>
    <lineage>
        <taxon>Bacteria</taxon>
        <taxon>Pseudomonadati</taxon>
        <taxon>Pseudomonadota</taxon>
        <taxon>Gammaproteobacteria</taxon>
        <taxon>Pseudomonadales</taxon>
        <taxon>Pseudomonadaceae</taxon>
        <taxon>Pseudomonas</taxon>
    </lineage>
</organism>
<name>A0ABS1ZNS6_9PSED</name>
<proteinExistence type="predicted"/>
<evidence type="ECO:0000313" key="2">
    <source>
        <dbReference type="Proteomes" id="UP000809529"/>
    </source>
</evidence>
<gene>
    <name evidence="1" type="ORF">GYN02_23555</name>
</gene>
<evidence type="ECO:0000313" key="1">
    <source>
        <dbReference type="EMBL" id="MBM1198134.1"/>
    </source>
</evidence>
<reference evidence="1 2" key="1">
    <citation type="submission" date="2020-01" db="EMBL/GenBank/DDBJ databases">
        <title>Comparative genomics of meat spoilage bacteria.</title>
        <authorList>
            <person name="Hilgarth M."/>
            <person name="Vogel R.F."/>
        </authorList>
    </citation>
    <scope>NUCLEOTIDE SEQUENCE [LARGE SCALE GENOMIC DNA]</scope>
    <source>
        <strain evidence="1 2">TMW2.2077</strain>
    </source>
</reference>
<accession>A0ABS1ZNS6</accession>
<keyword evidence="2" id="KW-1185">Reference proteome</keyword>
<comment type="caution">
    <text evidence="1">The sequence shown here is derived from an EMBL/GenBank/DDBJ whole genome shotgun (WGS) entry which is preliminary data.</text>
</comment>
<dbReference type="Proteomes" id="UP000809529">
    <property type="component" value="Unassembled WGS sequence"/>
</dbReference>
<dbReference type="EMBL" id="JAAEBW010000044">
    <property type="protein sequence ID" value="MBM1198134.1"/>
    <property type="molecule type" value="Genomic_DNA"/>
</dbReference>